<keyword evidence="1 6" id="KW-0808">Transferase</keyword>
<dbReference type="GO" id="GO:0000407">
    <property type="term" value="C:phagophore assembly site"/>
    <property type="evidence" value="ECO:0007669"/>
    <property type="project" value="TreeGrafter"/>
</dbReference>
<dbReference type="Pfam" id="PF00069">
    <property type="entry name" value="Pkinase"/>
    <property type="match status" value="1"/>
</dbReference>
<evidence type="ECO:0000313" key="7">
    <source>
        <dbReference type="Proteomes" id="UP001169760"/>
    </source>
</evidence>
<dbReference type="PANTHER" id="PTHR24348">
    <property type="entry name" value="SERINE/THREONINE-PROTEIN KINASE UNC-51-RELATED"/>
    <property type="match status" value="1"/>
</dbReference>
<dbReference type="Gene3D" id="1.10.510.10">
    <property type="entry name" value="Transferase(Phosphotransferase) domain 1"/>
    <property type="match status" value="1"/>
</dbReference>
<dbReference type="RefSeq" id="WP_303491376.1">
    <property type="nucleotide sequence ID" value="NZ_JAUOPB010000003.1"/>
</dbReference>
<dbReference type="AlphaFoldDB" id="A0AAW7X288"/>
<proteinExistence type="predicted"/>
<dbReference type="GO" id="GO:0005829">
    <property type="term" value="C:cytosol"/>
    <property type="evidence" value="ECO:0007669"/>
    <property type="project" value="TreeGrafter"/>
</dbReference>
<dbReference type="InterPro" id="IPR045269">
    <property type="entry name" value="Atg1-like"/>
</dbReference>
<dbReference type="SMART" id="SM00220">
    <property type="entry name" value="S_TKc"/>
    <property type="match status" value="1"/>
</dbReference>
<sequence>MSEDLDGLKSLLTSHYSGLRVKGTAKASGQRKVFYVEFADFERIEPEEDSRILYKWSQWGECVLKVSNGSNPIKVARSQQEIVALMEINSPYYPKLFHHELLTFDPRNETPLKIKHYVTIESKIPGCPLSEVMDVYNSEEKVRNLLINLVIGLKELWEHKKYYVHRDLKPENIIIQPSGSPVIIDLGIMRESGAQGVTATVNQFGPCTPAYASPEQAKNDKFNISYKADMFSLGALAYTLLAGGNPFLTREGISVVEILENVISHTPEPLHSVANVSKEFSDIVSKLMEKEPYKRYRLPERLIEELKALEE</sequence>
<dbReference type="CDD" id="cd14014">
    <property type="entry name" value="STKc_PknB_like"/>
    <property type="match status" value="1"/>
</dbReference>
<organism evidence="6 7">
    <name type="scientific">Saccharophagus degradans</name>
    <dbReference type="NCBI Taxonomy" id="86304"/>
    <lineage>
        <taxon>Bacteria</taxon>
        <taxon>Pseudomonadati</taxon>
        <taxon>Pseudomonadota</taxon>
        <taxon>Gammaproteobacteria</taxon>
        <taxon>Cellvibrionales</taxon>
        <taxon>Cellvibrionaceae</taxon>
        <taxon>Saccharophagus</taxon>
    </lineage>
</organism>
<dbReference type="GO" id="GO:0005524">
    <property type="term" value="F:ATP binding"/>
    <property type="evidence" value="ECO:0007669"/>
    <property type="project" value="UniProtKB-KW"/>
</dbReference>
<comment type="caution">
    <text evidence="6">The sequence shown here is derived from an EMBL/GenBank/DDBJ whole genome shotgun (WGS) entry which is preliminary data.</text>
</comment>
<dbReference type="InterPro" id="IPR008271">
    <property type="entry name" value="Ser/Thr_kinase_AS"/>
</dbReference>
<keyword evidence="3 6" id="KW-0418">Kinase</keyword>
<dbReference type="PROSITE" id="PS00108">
    <property type="entry name" value="PROTEIN_KINASE_ST"/>
    <property type="match status" value="1"/>
</dbReference>
<evidence type="ECO:0000313" key="6">
    <source>
        <dbReference type="EMBL" id="MDO6421743.1"/>
    </source>
</evidence>
<keyword evidence="4" id="KW-0067">ATP-binding</keyword>
<name>A0AAW7X288_9GAMM</name>
<dbReference type="GO" id="GO:0016020">
    <property type="term" value="C:membrane"/>
    <property type="evidence" value="ECO:0007669"/>
    <property type="project" value="TreeGrafter"/>
</dbReference>
<evidence type="ECO:0000256" key="1">
    <source>
        <dbReference type="ARBA" id="ARBA00022679"/>
    </source>
</evidence>
<dbReference type="PANTHER" id="PTHR24348:SF22">
    <property type="entry name" value="NON-SPECIFIC SERINE_THREONINE PROTEIN KINASE"/>
    <property type="match status" value="1"/>
</dbReference>
<reference evidence="6" key="1">
    <citation type="submission" date="2023-07" db="EMBL/GenBank/DDBJ databases">
        <title>Genome content predicts the carbon catabolic preferences of heterotrophic bacteria.</title>
        <authorList>
            <person name="Gralka M."/>
        </authorList>
    </citation>
    <scope>NUCLEOTIDE SEQUENCE</scope>
    <source>
        <strain evidence="6">I3M17_2</strain>
    </source>
</reference>
<dbReference type="GO" id="GO:0005776">
    <property type="term" value="C:autophagosome"/>
    <property type="evidence" value="ECO:0007669"/>
    <property type="project" value="TreeGrafter"/>
</dbReference>
<dbReference type="Proteomes" id="UP001169760">
    <property type="component" value="Unassembled WGS sequence"/>
</dbReference>
<accession>A0AAW7X288</accession>
<dbReference type="InterPro" id="IPR011009">
    <property type="entry name" value="Kinase-like_dom_sf"/>
</dbReference>
<dbReference type="InterPro" id="IPR000719">
    <property type="entry name" value="Prot_kinase_dom"/>
</dbReference>
<evidence type="ECO:0000256" key="3">
    <source>
        <dbReference type="ARBA" id="ARBA00022777"/>
    </source>
</evidence>
<dbReference type="GO" id="GO:0004674">
    <property type="term" value="F:protein serine/threonine kinase activity"/>
    <property type="evidence" value="ECO:0007669"/>
    <property type="project" value="UniProtKB-EC"/>
</dbReference>
<evidence type="ECO:0000259" key="5">
    <source>
        <dbReference type="PROSITE" id="PS50011"/>
    </source>
</evidence>
<gene>
    <name evidence="6" type="ORF">Q4521_04595</name>
</gene>
<evidence type="ECO:0000256" key="4">
    <source>
        <dbReference type="ARBA" id="ARBA00022840"/>
    </source>
</evidence>
<evidence type="ECO:0000256" key="2">
    <source>
        <dbReference type="ARBA" id="ARBA00022741"/>
    </source>
</evidence>
<feature type="domain" description="Protein kinase" evidence="5">
    <location>
        <begin position="1"/>
        <end position="309"/>
    </location>
</feature>
<keyword evidence="2" id="KW-0547">Nucleotide-binding</keyword>
<dbReference type="EMBL" id="JAUOPB010000003">
    <property type="protein sequence ID" value="MDO6421743.1"/>
    <property type="molecule type" value="Genomic_DNA"/>
</dbReference>
<dbReference type="PROSITE" id="PS50011">
    <property type="entry name" value="PROTEIN_KINASE_DOM"/>
    <property type="match status" value="1"/>
</dbReference>
<protein>
    <submittedName>
        <fullName evidence="6">Serine/threonine-protein kinase</fullName>
        <ecNumber evidence="6">2.7.11.1</ecNumber>
    </submittedName>
</protein>
<dbReference type="EC" id="2.7.11.1" evidence="6"/>
<dbReference type="SUPFAM" id="SSF56112">
    <property type="entry name" value="Protein kinase-like (PK-like)"/>
    <property type="match status" value="1"/>
</dbReference>